<reference evidence="3" key="1">
    <citation type="submission" date="2016-10" db="EMBL/GenBank/DDBJ databases">
        <authorList>
            <person name="Varghese N."/>
            <person name="Submissions S."/>
        </authorList>
    </citation>
    <scope>NUCLEOTIDE SEQUENCE [LARGE SCALE GENOMIC DNA]</scope>
    <source>
        <strain evidence="3">CGMCC 4.3516</strain>
    </source>
</reference>
<evidence type="ECO:0000313" key="2">
    <source>
        <dbReference type="EMBL" id="SDD48559.1"/>
    </source>
</evidence>
<dbReference type="InterPro" id="IPR049945">
    <property type="entry name" value="AAA_22"/>
</dbReference>
<keyword evidence="3" id="KW-1185">Reference proteome</keyword>
<dbReference type="SUPFAM" id="SSF48452">
    <property type="entry name" value="TPR-like"/>
    <property type="match status" value="1"/>
</dbReference>
<dbReference type="Gene3D" id="1.25.40.10">
    <property type="entry name" value="Tetratricopeptide repeat domain"/>
    <property type="match status" value="1"/>
</dbReference>
<dbReference type="Gene3D" id="3.40.50.300">
    <property type="entry name" value="P-loop containing nucleotide triphosphate hydrolases"/>
    <property type="match status" value="1"/>
</dbReference>
<dbReference type="GO" id="GO:0016887">
    <property type="term" value="F:ATP hydrolysis activity"/>
    <property type="evidence" value="ECO:0007669"/>
    <property type="project" value="InterPro"/>
</dbReference>
<dbReference type="Proteomes" id="UP000198949">
    <property type="component" value="Unassembled WGS sequence"/>
</dbReference>
<dbReference type="SMART" id="SM00382">
    <property type="entry name" value="AAA"/>
    <property type="match status" value="1"/>
</dbReference>
<name>A0A1G6V4I2_9ACTN</name>
<dbReference type="InterPro" id="IPR019734">
    <property type="entry name" value="TPR_rpt"/>
</dbReference>
<dbReference type="AlphaFoldDB" id="A0A1G6V4I2"/>
<sequence>MPVEPNAFANHFDRSQIHNLIQANTLNMAAPRPDRPQEGPPLPRHWVDRDDDLGLIGSHLTAENGVPVVVTGPAGVGKSSLAAMLAALLSERFPDGQLYVDLGADDPLTAMRSVLFRLGVPTPYISESLGGMVSQYRTATRDKALLVIVDEAPSREAGTLFAPASPTAGFLLTGHVWPEDVDVVRHEMRDLAAPHSAALLAGICPELTEAEAAQYVAELAWSPAKVRALAGFIRALGRAEAALPSGRRAVTEYSTDELITATGQMLSPSAAWLHRLLSHLPGDDFDAALLPAVDAAEAFGELVDAQLASPVSPGRYRLEGRTSATGLPIELAHAMRAVVSWYRARAQRADWEVMGGRLRLAGVDGRPEFATLRPDAARPFGEHEGLPWLRANHKTLAGLVRLAAVAGWGDESWALAEALWALYTNTPLPEEAVDCYRAAAEAATEPIPKARMLICLGRRLIDVQGHTEAEAALEAALAAAREAGGDLGDTLVCSALEQLGWLHYRRERWDAAEDAYRSSLRLAERLGRNRSQALLHKLIGFVHRDTERFEEARRDFAASLPRFEREDDQRNLAVVRFELAALAIRAGDLNAATAAEAAIATMRRRGLDRAAAEAMERLGLLLDGADGRRWLEAALEMFDRFGGPDADRVRGLLV</sequence>
<proteinExistence type="predicted"/>
<dbReference type="Pfam" id="PF13401">
    <property type="entry name" value="AAA_22"/>
    <property type="match status" value="1"/>
</dbReference>
<dbReference type="SMART" id="SM00028">
    <property type="entry name" value="TPR"/>
    <property type="match status" value="2"/>
</dbReference>
<gene>
    <name evidence="2" type="ORF">SAMN05216270_104201</name>
</gene>
<protein>
    <submittedName>
        <fullName evidence="2">AAA domain-containing protein</fullName>
    </submittedName>
</protein>
<organism evidence="2 3">
    <name type="scientific">Glycomyces harbinensis</name>
    <dbReference type="NCBI Taxonomy" id="58114"/>
    <lineage>
        <taxon>Bacteria</taxon>
        <taxon>Bacillati</taxon>
        <taxon>Actinomycetota</taxon>
        <taxon>Actinomycetes</taxon>
        <taxon>Glycomycetales</taxon>
        <taxon>Glycomycetaceae</taxon>
        <taxon>Glycomyces</taxon>
    </lineage>
</organism>
<dbReference type="Pfam" id="PF13424">
    <property type="entry name" value="TPR_12"/>
    <property type="match status" value="1"/>
</dbReference>
<dbReference type="InterPro" id="IPR027417">
    <property type="entry name" value="P-loop_NTPase"/>
</dbReference>
<dbReference type="PANTHER" id="PTHR47691:SF3">
    <property type="entry name" value="HTH-TYPE TRANSCRIPTIONAL REGULATOR RV0890C-RELATED"/>
    <property type="match status" value="1"/>
</dbReference>
<evidence type="ECO:0000259" key="1">
    <source>
        <dbReference type="SMART" id="SM00382"/>
    </source>
</evidence>
<feature type="domain" description="AAA+ ATPase" evidence="1">
    <location>
        <begin position="64"/>
        <end position="202"/>
    </location>
</feature>
<dbReference type="EMBL" id="FNAD01000004">
    <property type="protein sequence ID" value="SDD48559.1"/>
    <property type="molecule type" value="Genomic_DNA"/>
</dbReference>
<accession>A0A1G6V4I2</accession>
<dbReference type="InterPro" id="IPR011990">
    <property type="entry name" value="TPR-like_helical_dom_sf"/>
</dbReference>
<dbReference type="SUPFAM" id="SSF52540">
    <property type="entry name" value="P-loop containing nucleoside triphosphate hydrolases"/>
    <property type="match status" value="1"/>
</dbReference>
<evidence type="ECO:0000313" key="3">
    <source>
        <dbReference type="Proteomes" id="UP000198949"/>
    </source>
</evidence>
<dbReference type="PANTHER" id="PTHR47691">
    <property type="entry name" value="REGULATOR-RELATED"/>
    <property type="match status" value="1"/>
</dbReference>
<dbReference type="InterPro" id="IPR003593">
    <property type="entry name" value="AAA+_ATPase"/>
</dbReference>
<dbReference type="STRING" id="58114.SAMN05216270_104201"/>
<dbReference type="RefSeq" id="WP_177154853.1">
    <property type="nucleotide sequence ID" value="NZ_FNAD01000004.1"/>
</dbReference>